<dbReference type="InterPro" id="IPR006593">
    <property type="entry name" value="Cyt_b561/ferric_Rdtase_TM"/>
</dbReference>
<keyword evidence="5 7" id="KW-1133">Transmembrane helix</keyword>
<name>A0A9P5Z013_9AGAR</name>
<evidence type="ECO:0000256" key="6">
    <source>
        <dbReference type="ARBA" id="ARBA00023136"/>
    </source>
</evidence>
<feature type="domain" description="Cytochrome b561" evidence="9">
    <location>
        <begin position="121"/>
        <end position="339"/>
    </location>
</feature>
<dbReference type="CDD" id="cd08760">
    <property type="entry name" value="Cyt_b561_FRRS1_like"/>
    <property type="match status" value="1"/>
</dbReference>
<evidence type="ECO:0000256" key="3">
    <source>
        <dbReference type="ARBA" id="ARBA00022692"/>
    </source>
</evidence>
<protein>
    <submittedName>
        <fullName evidence="10">CBD9-like protein</fullName>
    </submittedName>
</protein>
<dbReference type="Gene3D" id="1.20.120.1770">
    <property type="match status" value="1"/>
</dbReference>
<dbReference type="InterPro" id="IPR005018">
    <property type="entry name" value="DOMON_domain"/>
</dbReference>
<dbReference type="Pfam" id="PF16010">
    <property type="entry name" value="CDH-cyt"/>
    <property type="match status" value="1"/>
</dbReference>
<feature type="transmembrane region" description="Helical" evidence="7">
    <location>
        <begin position="171"/>
        <end position="196"/>
    </location>
</feature>
<dbReference type="PROSITE" id="PS50836">
    <property type="entry name" value="DOMON"/>
    <property type="match status" value="1"/>
</dbReference>
<sequence length="359" mass="38635">MCIAATVNGSETTYVLSATGATKFGWMAIGFGAQMANSPMVITWVNNGNMILSQRQASGQVEPTVVSSPPRVATALQAQTTISSTKPVLAFTVPSNSDTTQDIIYAFGSNDPGSADPAANLVQHLAYGPLQLNLAKAISSSSNGTSGSGTSGTGTATPSLSLPLLPYQKMIVAHAIFCAVGFLLLLPGGVLLVRYLRTFIGTWFKGHWIVQFGIAGVVIVIGVGLGVVAVHKAEAPHFDDDHKRWGIALFVLYIVQCGLGAFIHFVKKVDRKRRPPQNYLHAILGLAIIGLALYQVHSGYDEEWTETTGRDPVPSYVNIIFWVWTALLAASYTIGLAFLPKQFRQERTKTTYQYQKASQ</sequence>
<evidence type="ECO:0000313" key="10">
    <source>
        <dbReference type="EMBL" id="KAF9478624.1"/>
    </source>
</evidence>
<comment type="caution">
    <text evidence="10">The sequence shown here is derived from an EMBL/GenBank/DDBJ whole genome shotgun (WGS) entry which is preliminary data.</text>
</comment>
<dbReference type="SMART" id="SM00664">
    <property type="entry name" value="DoH"/>
    <property type="match status" value="1"/>
</dbReference>
<keyword evidence="11" id="KW-1185">Reference proteome</keyword>
<dbReference type="OrthoDB" id="19261at2759"/>
<keyword evidence="3 7" id="KW-0812">Transmembrane</keyword>
<dbReference type="SUPFAM" id="SSF49344">
    <property type="entry name" value="CBD9-like"/>
    <property type="match status" value="1"/>
</dbReference>
<feature type="transmembrane region" description="Helical" evidence="7">
    <location>
        <begin position="316"/>
        <end position="339"/>
    </location>
</feature>
<accession>A0A9P5Z013</accession>
<feature type="domain" description="DOMON" evidence="8">
    <location>
        <begin position="1"/>
        <end position="108"/>
    </location>
</feature>
<dbReference type="Proteomes" id="UP000807469">
    <property type="component" value="Unassembled WGS sequence"/>
</dbReference>
<dbReference type="PANTHER" id="PTHR47797:SF3">
    <property type="entry name" value="CYTOCHROME B561 DOMAIN-CONTAINING PROTEIN"/>
    <property type="match status" value="1"/>
</dbReference>
<dbReference type="SMART" id="SM00665">
    <property type="entry name" value="B561"/>
    <property type="match status" value="1"/>
</dbReference>
<evidence type="ECO:0000313" key="11">
    <source>
        <dbReference type="Proteomes" id="UP000807469"/>
    </source>
</evidence>
<keyword evidence="6 7" id="KW-0472">Membrane</keyword>
<evidence type="ECO:0000256" key="1">
    <source>
        <dbReference type="ARBA" id="ARBA00004370"/>
    </source>
</evidence>
<organism evidence="10 11">
    <name type="scientific">Pholiota conissans</name>
    <dbReference type="NCBI Taxonomy" id="109636"/>
    <lineage>
        <taxon>Eukaryota</taxon>
        <taxon>Fungi</taxon>
        <taxon>Dikarya</taxon>
        <taxon>Basidiomycota</taxon>
        <taxon>Agaricomycotina</taxon>
        <taxon>Agaricomycetes</taxon>
        <taxon>Agaricomycetidae</taxon>
        <taxon>Agaricales</taxon>
        <taxon>Agaricineae</taxon>
        <taxon>Strophariaceae</taxon>
        <taxon>Pholiota</taxon>
    </lineage>
</organism>
<dbReference type="Pfam" id="PF03188">
    <property type="entry name" value="Cytochrom_B561"/>
    <property type="match status" value="1"/>
</dbReference>
<proteinExistence type="predicted"/>
<dbReference type="Gene3D" id="2.60.40.1210">
    <property type="entry name" value="Cellobiose dehydrogenase, cytochrome domain"/>
    <property type="match status" value="1"/>
</dbReference>
<dbReference type="PANTHER" id="PTHR47797">
    <property type="entry name" value="DEHYDROGENASE, PUTATIVE (AFU_ORTHOLOGUE AFUA_8G05805)-RELATED"/>
    <property type="match status" value="1"/>
</dbReference>
<dbReference type="GO" id="GO:0016020">
    <property type="term" value="C:membrane"/>
    <property type="evidence" value="ECO:0007669"/>
    <property type="project" value="UniProtKB-SubCell"/>
</dbReference>
<keyword evidence="4" id="KW-0249">Electron transport</keyword>
<dbReference type="AlphaFoldDB" id="A0A9P5Z013"/>
<evidence type="ECO:0000256" key="4">
    <source>
        <dbReference type="ARBA" id="ARBA00022982"/>
    </source>
</evidence>
<evidence type="ECO:0000256" key="2">
    <source>
        <dbReference type="ARBA" id="ARBA00022448"/>
    </source>
</evidence>
<evidence type="ECO:0000256" key="5">
    <source>
        <dbReference type="ARBA" id="ARBA00022989"/>
    </source>
</evidence>
<evidence type="ECO:0000259" key="8">
    <source>
        <dbReference type="PROSITE" id="PS50836"/>
    </source>
</evidence>
<reference evidence="10" key="1">
    <citation type="submission" date="2020-11" db="EMBL/GenBank/DDBJ databases">
        <authorList>
            <consortium name="DOE Joint Genome Institute"/>
            <person name="Ahrendt S."/>
            <person name="Riley R."/>
            <person name="Andreopoulos W."/>
            <person name="Labutti K."/>
            <person name="Pangilinan J."/>
            <person name="Ruiz-Duenas F.J."/>
            <person name="Barrasa J.M."/>
            <person name="Sanchez-Garcia M."/>
            <person name="Camarero S."/>
            <person name="Miyauchi S."/>
            <person name="Serrano A."/>
            <person name="Linde D."/>
            <person name="Babiker R."/>
            <person name="Drula E."/>
            <person name="Ayuso-Fernandez I."/>
            <person name="Pacheco R."/>
            <person name="Padilla G."/>
            <person name="Ferreira P."/>
            <person name="Barriuso J."/>
            <person name="Kellner H."/>
            <person name="Castanera R."/>
            <person name="Alfaro M."/>
            <person name="Ramirez L."/>
            <person name="Pisabarro A.G."/>
            <person name="Kuo A."/>
            <person name="Tritt A."/>
            <person name="Lipzen A."/>
            <person name="He G."/>
            <person name="Yan M."/>
            <person name="Ng V."/>
            <person name="Cullen D."/>
            <person name="Martin F."/>
            <person name="Rosso M.-N."/>
            <person name="Henrissat B."/>
            <person name="Hibbett D."/>
            <person name="Martinez A.T."/>
            <person name="Grigoriev I.V."/>
        </authorList>
    </citation>
    <scope>NUCLEOTIDE SEQUENCE</scope>
    <source>
        <strain evidence="10">CIRM-BRFM 674</strain>
    </source>
</reference>
<evidence type="ECO:0000256" key="7">
    <source>
        <dbReference type="SAM" id="Phobius"/>
    </source>
</evidence>
<feature type="transmembrane region" description="Helical" evidence="7">
    <location>
        <begin position="245"/>
        <end position="266"/>
    </location>
</feature>
<gene>
    <name evidence="10" type="ORF">BDN70DRAFT_879752</name>
</gene>
<comment type="subcellular location">
    <subcellularLocation>
        <location evidence="1">Membrane</location>
    </subcellularLocation>
</comment>
<feature type="transmembrane region" description="Helical" evidence="7">
    <location>
        <begin position="208"/>
        <end position="230"/>
    </location>
</feature>
<dbReference type="CDD" id="cd09630">
    <property type="entry name" value="CDH_like_cytochrome"/>
    <property type="match status" value="1"/>
</dbReference>
<keyword evidence="2" id="KW-0813">Transport</keyword>
<dbReference type="InterPro" id="IPR015920">
    <property type="entry name" value="Cellobiose_DH-like_cyt"/>
</dbReference>
<evidence type="ECO:0000259" key="9">
    <source>
        <dbReference type="PROSITE" id="PS50939"/>
    </source>
</evidence>
<dbReference type="PROSITE" id="PS50939">
    <property type="entry name" value="CYTOCHROME_B561"/>
    <property type="match status" value="1"/>
</dbReference>
<feature type="transmembrane region" description="Helical" evidence="7">
    <location>
        <begin position="278"/>
        <end position="296"/>
    </location>
</feature>
<dbReference type="EMBL" id="MU155230">
    <property type="protein sequence ID" value="KAF9478624.1"/>
    <property type="molecule type" value="Genomic_DNA"/>
</dbReference>